<reference evidence="1" key="1">
    <citation type="journal article" date="2019" name="bioRxiv">
        <title>The Genome of the Zebra Mussel, Dreissena polymorpha: A Resource for Invasive Species Research.</title>
        <authorList>
            <person name="McCartney M.A."/>
            <person name="Auch B."/>
            <person name="Kono T."/>
            <person name="Mallez S."/>
            <person name="Zhang Y."/>
            <person name="Obille A."/>
            <person name="Becker A."/>
            <person name="Abrahante J.E."/>
            <person name="Garbe J."/>
            <person name="Badalamenti J.P."/>
            <person name="Herman A."/>
            <person name="Mangelson H."/>
            <person name="Liachko I."/>
            <person name="Sullivan S."/>
            <person name="Sone E.D."/>
            <person name="Koren S."/>
            <person name="Silverstein K.A.T."/>
            <person name="Beckman K.B."/>
            <person name="Gohl D.M."/>
        </authorList>
    </citation>
    <scope>NUCLEOTIDE SEQUENCE</scope>
    <source>
        <strain evidence="1">Duluth1</strain>
        <tissue evidence="1">Whole animal</tissue>
    </source>
</reference>
<dbReference type="Proteomes" id="UP000828390">
    <property type="component" value="Unassembled WGS sequence"/>
</dbReference>
<evidence type="ECO:0000313" key="2">
    <source>
        <dbReference type="Proteomes" id="UP000828390"/>
    </source>
</evidence>
<dbReference type="EMBL" id="JAIWYP010000009">
    <property type="protein sequence ID" value="KAH3768146.1"/>
    <property type="molecule type" value="Genomic_DNA"/>
</dbReference>
<proteinExistence type="predicted"/>
<keyword evidence="2" id="KW-1185">Reference proteome</keyword>
<evidence type="ECO:0000313" key="1">
    <source>
        <dbReference type="EMBL" id="KAH3768146.1"/>
    </source>
</evidence>
<protein>
    <submittedName>
        <fullName evidence="1">Uncharacterized protein</fullName>
    </submittedName>
</protein>
<comment type="caution">
    <text evidence="1">The sequence shown here is derived from an EMBL/GenBank/DDBJ whole genome shotgun (WGS) entry which is preliminary data.</text>
</comment>
<organism evidence="1 2">
    <name type="scientific">Dreissena polymorpha</name>
    <name type="common">Zebra mussel</name>
    <name type="synonym">Mytilus polymorpha</name>
    <dbReference type="NCBI Taxonomy" id="45954"/>
    <lineage>
        <taxon>Eukaryota</taxon>
        <taxon>Metazoa</taxon>
        <taxon>Spiralia</taxon>
        <taxon>Lophotrochozoa</taxon>
        <taxon>Mollusca</taxon>
        <taxon>Bivalvia</taxon>
        <taxon>Autobranchia</taxon>
        <taxon>Heteroconchia</taxon>
        <taxon>Euheterodonta</taxon>
        <taxon>Imparidentia</taxon>
        <taxon>Neoheterodontei</taxon>
        <taxon>Myida</taxon>
        <taxon>Dreissenoidea</taxon>
        <taxon>Dreissenidae</taxon>
        <taxon>Dreissena</taxon>
    </lineage>
</organism>
<sequence length="77" mass="8372">MQESLHNHHPLSTSVEEQSLTLDSLIGLVVASAVNFKISTTDSMKEPEHTGYEFSTKNTKIMISSTTNTSADITMTG</sequence>
<gene>
    <name evidence="1" type="ORF">DPMN_169358</name>
</gene>
<reference evidence="1" key="2">
    <citation type="submission" date="2020-11" db="EMBL/GenBank/DDBJ databases">
        <authorList>
            <person name="McCartney M.A."/>
            <person name="Auch B."/>
            <person name="Kono T."/>
            <person name="Mallez S."/>
            <person name="Becker A."/>
            <person name="Gohl D.M."/>
            <person name="Silverstein K.A.T."/>
            <person name="Koren S."/>
            <person name="Bechman K.B."/>
            <person name="Herman A."/>
            <person name="Abrahante J.E."/>
            <person name="Garbe J."/>
        </authorList>
    </citation>
    <scope>NUCLEOTIDE SEQUENCE</scope>
    <source>
        <strain evidence="1">Duluth1</strain>
        <tissue evidence="1">Whole animal</tissue>
    </source>
</reference>
<accession>A0A9D4DWC3</accession>
<name>A0A9D4DWC3_DREPO</name>
<dbReference type="AlphaFoldDB" id="A0A9D4DWC3"/>